<feature type="compositionally biased region" description="Low complexity" evidence="5">
    <location>
        <begin position="212"/>
        <end position="231"/>
    </location>
</feature>
<dbReference type="PANTHER" id="PTHR23112">
    <property type="entry name" value="G PROTEIN-COUPLED RECEPTOR 157-RELATED"/>
    <property type="match status" value="1"/>
</dbReference>
<dbReference type="KEGG" id="glz:GLAREA_07971"/>
<comment type="subcellular location">
    <subcellularLocation>
        <location evidence="1">Membrane</location>
        <topology evidence="1">Multi-pass membrane protein</topology>
    </subcellularLocation>
</comment>
<accession>S3CWC5</accession>
<keyword evidence="2 6" id="KW-0812">Transmembrane</keyword>
<dbReference type="Proteomes" id="UP000016922">
    <property type="component" value="Unassembled WGS sequence"/>
</dbReference>
<dbReference type="OrthoDB" id="18453at2759"/>
<feature type="domain" description="G-protein coupled receptors family 2 profile 2" evidence="7">
    <location>
        <begin position="11"/>
        <end position="196"/>
    </location>
</feature>
<dbReference type="PANTHER" id="PTHR23112:SF0">
    <property type="entry name" value="TRANSMEMBRANE PROTEIN 116"/>
    <property type="match status" value="1"/>
</dbReference>
<feature type="transmembrane region" description="Helical" evidence="6">
    <location>
        <begin position="117"/>
        <end position="140"/>
    </location>
</feature>
<dbReference type="RefSeq" id="XP_008088209.1">
    <property type="nucleotide sequence ID" value="XM_008090018.1"/>
</dbReference>
<feature type="transmembrane region" description="Helical" evidence="6">
    <location>
        <begin position="81"/>
        <end position="105"/>
    </location>
</feature>
<evidence type="ECO:0000256" key="4">
    <source>
        <dbReference type="ARBA" id="ARBA00023136"/>
    </source>
</evidence>
<keyword evidence="8" id="KW-0675">Receptor</keyword>
<feature type="transmembrane region" description="Helical" evidence="6">
    <location>
        <begin position="263"/>
        <end position="281"/>
    </location>
</feature>
<dbReference type="OMA" id="CWISEEW"/>
<dbReference type="GO" id="GO:0005886">
    <property type="term" value="C:plasma membrane"/>
    <property type="evidence" value="ECO:0007669"/>
    <property type="project" value="TreeGrafter"/>
</dbReference>
<feature type="region of interest" description="Disordered" evidence="5">
    <location>
        <begin position="212"/>
        <end position="243"/>
    </location>
</feature>
<dbReference type="eggNOG" id="ENOG502QTGV">
    <property type="taxonomic scope" value="Eukaryota"/>
</dbReference>
<dbReference type="Gene3D" id="1.20.1070.10">
    <property type="entry name" value="Rhodopsin 7-helix transmembrane proteins"/>
    <property type="match status" value="1"/>
</dbReference>
<feature type="transmembrane region" description="Helical" evidence="6">
    <location>
        <begin position="48"/>
        <end position="69"/>
    </location>
</feature>
<protein>
    <submittedName>
        <fullName evidence="8">Family A G protein-coupled receptor-like protein</fullName>
    </submittedName>
</protein>
<dbReference type="AlphaFoldDB" id="S3CWC5"/>
<proteinExistence type="predicted"/>
<dbReference type="EMBL" id="KE145373">
    <property type="protein sequence ID" value="EPE24121.1"/>
    <property type="molecule type" value="Genomic_DNA"/>
</dbReference>
<reference evidence="8 9" key="1">
    <citation type="journal article" date="2013" name="BMC Genomics">
        <title>Genomics-driven discovery of the pneumocandin biosynthetic gene cluster in the fungus Glarea lozoyensis.</title>
        <authorList>
            <person name="Chen L."/>
            <person name="Yue Q."/>
            <person name="Zhang X."/>
            <person name="Xiang M."/>
            <person name="Wang C."/>
            <person name="Li S."/>
            <person name="Che Y."/>
            <person name="Ortiz-Lopez F.J."/>
            <person name="Bills G.F."/>
            <person name="Liu X."/>
            <person name="An Z."/>
        </authorList>
    </citation>
    <scope>NUCLEOTIDE SEQUENCE [LARGE SCALE GENOMIC DNA]</scope>
    <source>
        <strain evidence="9">ATCC 20868 / MF5171</strain>
    </source>
</reference>
<evidence type="ECO:0000256" key="1">
    <source>
        <dbReference type="ARBA" id="ARBA00004141"/>
    </source>
</evidence>
<evidence type="ECO:0000256" key="5">
    <source>
        <dbReference type="SAM" id="MobiDB-lite"/>
    </source>
</evidence>
<evidence type="ECO:0000259" key="7">
    <source>
        <dbReference type="PROSITE" id="PS50261"/>
    </source>
</evidence>
<dbReference type="GO" id="GO:0007166">
    <property type="term" value="P:cell surface receptor signaling pathway"/>
    <property type="evidence" value="ECO:0007669"/>
    <property type="project" value="InterPro"/>
</dbReference>
<sequence>MALTSYEINSLIAIERITASISVLSTLILIATFSFVKESRTLSNTLIFYASFANLFSSIAALIGSSALHNENGALCQFQGFLLQMFMQSDPFWSCAIAINIYLVFFRRYDAQRLKGLYWIYGLICYGLPFISALFCLLYRDKTRGKIYGEATLWCWIKDSWGPVRIHANYAPVWFAILLALLIYLRVGIEVYQKRNQLRALNARYERNINNSDSISTTTTTDTQTTNNSFSMPSPALSANSSESGERFFVPRMQGMDKIKLEYTKSAFLFAVSILVTWVPASVNRLYGL</sequence>
<dbReference type="GO" id="GO:0004930">
    <property type="term" value="F:G protein-coupled receptor activity"/>
    <property type="evidence" value="ECO:0007669"/>
    <property type="project" value="InterPro"/>
</dbReference>
<dbReference type="GeneID" id="19467022"/>
<evidence type="ECO:0000256" key="3">
    <source>
        <dbReference type="ARBA" id="ARBA00022989"/>
    </source>
</evidence>
<dbReference type="PROSITE" id="PS50261">
    <property type="entry name" value="G_PROTEIN_RECEP_F2_4"/>
    <property type="match status" value="1"/>
</dbReference>
<evidence type="ECO:0000256" key="6">
    <source>
        <dbReference type="SAM" id="Phobius"/>
    </source>
</evidence>
<dbReference type="SUPFAM" id="SSF81321">
    <property type="entry name" value="Family A G protein-coupled receptor-like"/>
    <property type="match status" value="1"/>
</dbReference>
<dbReference type="STRING" id="1116229.S3CWC5"/>
<evidence type="ECO:0000313" key="8">
    <source>
        <dbReference type="EMBL" id="EPE24121.1"/>
    </source>
</evidence>
<dbReference type="Pfam" id="PF00002">
    <property type="entry name" value="7tm_2"/>
    <property type="match status" value="1"/>
</dbReference>
<dbReference type="GO" id="GO:0007189">
    <property type="term" value="P:adenylate cyclase-activating G protein-coupled receptor signaling pathway"/>
    <property type="evidence" value="ECO:0007669"/>
    <property type="project" value="TreeGrafter"/>
</dbReference>
<feature type="transmembrane region" description="Helical" evidence="6">
    <location>
        <begin position="17"/>
        <end position="36"/>
    </location>
</feature>
<keyword evidence="4 6" id="KW-0472">Membrane</keyword>
<dbReference type="InterPro" id="IPR017981">
    <property type="entry name" value="GPCR_2-like_7TM"/>
</dbReference>
<keyword evidence="9" id="KW-1185">Reference proteome</keyword>
<evidence type="ECO:0000313" key="9">
    <source>
        <dbReference type="Proteomes" id="UP000016922"/>
    </source>
</evidence>
<evidence type="ECO:0000256" key="2">
    <source>
        <dbReference type="ARBA" id="ARBA00022692"/>
    </source>
</evidence>
<feature type="transmembrane region" description="Helical" evidence="6">
    <location>
        <begin position="170"/>
        <end position="189"/>
    </location>
</feature>
<keyword evidence="3 6" id="KW-1133">Transmembrane helix</keyword>
<organism evidence="8 9">
    <name type="scientific">Glarea lozoyensis (strain ATCC 20868 / MF5171)</name>
    <dbReference type="NCBI Taxonomy" id="1116229"/>
    <lineage>
        <taxon>Eukaryota</taxon>
        <taxon>Fungi</taxon>
        <taxon>Dikarya</taxon>
        <taxon>Ascomycota</taxon>
        <taxon>Pezizomycotina</taxon>
        <taxon>Leotiomycetes</taxon>
        <taxon>Helotiales</taxon>
        <taxon>Helotiaceae</taxon>
        <taxon>Glarea</taxon>
    </lineage>
</organism>
<name>S3CWC5_GLAL2</name>
<gene>
    <name evidence="8" type="ORF">GLAREA_07971</name>
</gene>
<dbReference type="InterPro" id="IPR000832">
    <property type="entry name" value="GPCR_2_secretin-like"/>
</dbReference>
<dbReference type="HOGENOM" id="CLU_024810_3_0_1"/>